<keyword evidence="2" id="KW-1185">Reference proteome</keyword>
<dbReference type="PANTHER" id="PTHR38733:SF1">
    <property type="entry name" value="TYPE IV METHYL-DIRECTED RESTRICTION ENZYME ECOKMCRBC"/>
    <property type="match status" value="1"/>
</dbReference>
<dbReference type="Pfam" id="PF10117">
    <property type="entry name" value="McrBC"/>
    <property type="match status" value="1"/>
</dbReference>
<organism evidence="1 2">
    <name type="scientific">Peribacillus saganii</name>
    <dbReference type="NCBI Taxonomy" id="2303992"/>
    <lineage>
        <taxon>Bacteria</taxon>
        <taxon>Bacillati</taxon>
        <taxon>Bacillota</taxon>
        <taxon>Bacilli</taxon>
        <taxon>Bacillales</taxon>
        <taxon>Bacillaceae</taxon>
        <taxon>Peribacillus</taxon>
    </lineage>
</organism>
<evidence type="ECO:0008006" key="3">
    <source>
        <dbReference type="Google" id="ProtNLM"/>
    </source>
</evidence>
<proteinExistence type="predicted"/>
<evidence type="ECO:0000313" key="2">
    <source>
        <dbReference type="Proteomes" id="UP000264541"/>
    </source>
</evidence>
<name>A0A372LPZ4_9BACI</name>
<dbReference type="Proteomes" id="UP000264541">
    <property type="component" value="Unassembled WGS sequence"/>
</dbReference>
<dbReference type="RefSeq" id="WP_117326319.1">
    <property type="nucleotide sequence ID" value="NZ_QVTE01000019.1"/>
</dbReference>
<reference evidence="1 2" key="1">
    <citation type="submission" date="2018-08" db="EMBL/GenBank/DDBJ databases">
        <title>Bacillus chawlae sp. nov., Bacillus glennii sp. nov., and Bacillus saganii sp. nov. Isolated from the Vehicle Assembly Building at Kennedy Space Center where the Viking Spacecraft were Assembled.</title>
        <authorList>
            <person name="Seuylemezian A."/>
            <person name="Vaishampayan P."/>
        </authorList>
    </citation>
    <scope>NUCLEOTIDE SEQUENCE [LARGE SCALE GENOMIC DNA]</scope>
    <source>
        <strain evidence="1 2">V47-23a</strain>
    </source>
</reference>
<gene>
    <name evidence="1" type="ORF">D0469_08455</name>
</gene>
<dbReference type="EMBL" id="QVTE01000019">
    <property type="protein sequence ID" value="RFU69964.1"/>
    <property type="molecule type" value="Genomic_DNA"/>
</dbReference>
<dbReference type="InterPro" id="IPR011604">
    <property type="entry name" value="PDDEXK-like_dom_sf"/>
</dbReference>
<dbReference type="OrthoDB" id="2024835at2"/>
<comment type="caution">
    <text evidence="1">The sequence shown here is derived from an EMBL/GenBank/DDBJ whole genome shotgun (WGS) entry which is preliminary data.</text>
</comment>
<dbReference type="Gene3D" id="3.90.320.10">
    <property type="match status" value="1"/>
</dbReference>
<sequence length="407" mass="47097">MNVINIYENSSYTLDKRYVDEFKQFLKENNGLPMVLQGETIVFDNYTIGSIRIRDLVLNIQPRISKLSSNHYLEMQLYNEGLLDDKISSLLGENESFGIQENLIDLFLKETFDLVNHGVEGDFVKVREETNQVRGKILIENISPINLLQDKIPIEYEVHTLNTSYNKIIKLALDKVRILGRKDKHIKLHALVNSYFDDIDVDIAELSLILLEKGEKIFFENQKYPIVIGLAEKILKDLKINLKRNQVTSSSYLVNSNNLFEKYVRKVLLNNLKLSVTKWDQPKQMGKFKVGSEEYIKSYSPDIMIDYHNNTNSAFAVLDAKNKDISNHKKIGELSDLYQLLFYSYALNSNYGGLIYPNYGPLQPVRINIASFKETNLFAFSVDFSQPIKKRNTTFVDQIKRTLHLID</sequence>
<dbReference type="AlphaFoldDB" id="A0A372LPZ4"/>
<dbReference type="PANTHER" id="PTHR38733">
    <property type="entry name" value="PROTEIN MCRC"/>
    <property type="match status" value="1"/>
</dbReference>
<accession>A0A372LPZ4</accession>
<dbReference type="InterPro" id="IPR019292">
    <property type="entry name" value="McrC"/>
</dbReference>
<evidence type="ECO:0000313" key="1">
    <source>
        <dbReference type="EMBL" id="RFU69964.1"/>
    </source>
</evidence>
<protein>
    <recommendedName>
        <fullName evidence="3">Restriction endonuclease</fullName>
    </recommendedName>
</protein>